<accession>A0AAV5WFZ1</accession>
<evidence type="ECO:0000313" key="2">
    <source>
        <dbReference type="Proteomes" id="UP001432322"/>
    </source>
</evidence>
<proteinExistence type="predicted"/>
<organism evidence="1 2">
    <name type="scientific">Pristionchus fissidentatus</name>
    <dbReference type="NCBI Taxonomy" id="1538716"/>
    <lineage>
        <taxon>Eukaryota</taxon>
        <taxon>Metazoa</taxon>
        <taxon>Ecdysozoa</taxon>
        <taxon>Nematoda</taxon>
        <taxon>Chromadorea</taxon>
        <taxon>Rhabditida</taxon>
        <taxon>Rhabditina</taxon>
        <taxon>Diplogasteromorpha</taxon>
        <taxon>Diplogasteroidea</taxon>
        <taxon>Neodiplogasteridae</taxon>
        <taxon>Pristionchus</taxon>
    </lineage>
</organism>
<feature type="non-terminal residue" evidence="1">
    <location>
        <position position="1"/>
    </location>
</feature>
<protein>
    <submittedName>
        <fullName evidence="1">Uncharacterized protein</fullName>
    </submittedName>
</protein>
<name>A0AAV5WFZ1_9BILA</name>
<dbReference type="EMBL" id="BTSY01000005">
    <property type="protein sequence ID" value="GMT30851.1"/>
    <property type="molecule type" value="Genomic_DNA"/>
</dbReference>
<dbReference type="AlphaFoldDB" id="A0AAV5WFZ1"/>
<sequence>DDEGVVEKAMNGKSQLLPRAESESISAKYEYTCSDLISTPDCSYLLMGCKNGEVLQLQLQRPDAQVTSPLGFKEILHEGAAIDQIAIFKGASDDVTNRREMLFGVLLGVDVHVFVLSLDGTRGVNCLVVHKKSKDGASVTSTMLGMGSLWSGHHDLWVFSEKSVEVCIGERGKFPPIDKMKEQSKLLLEGYRSAVTGTTAFLDAADEATFHLDVVCVG</sequence>
<evidence type="ECO:0000313" key="1">
    <source>
        <dbReference type="EMBL" id="GMT30851.1"/>
    </source>
</evidence>
<reference evidence="1" key="1">
    <citation type="submission" date="2023-10" db="EMBL/GenBank/DDBJ databases">
        <title>Genome assembly of Pristionchus species.</title>
        <authorList>
            <person name="Yoshida K."/>
            <person name="Sommer R.J."/>
        </authorList>
    </citation>
    <scope>NUCLEOTIDE SEQUENCE</scope>
    <source>
        <strain evidence="1">RS5133</strain>
    </source>
</reference>
<gene>
    <name evidence="1" type="ORF">PFISCL1PPCAC_22148</name>
</gene>
<feature type="non-terminal residue" evidence="1">
    <location>
        <position position="218"/>
    </location>
</feature>
<keyword evidence="2" id="KW-1185">Reference proteome</keyword>
<dbReference type="Proteomes" id="UP001432322">
    <property type="component" value="Unassembled WGS sequence"/>
</dbReference>
<comment type="caution">
    <text evidence="1">The sequence shown here is derived from an EMBL/GenBank/DDBJ whole genome shotgun (WGS) entry which is preliminary data.</text>
</comment>